<dbReference type="GO" id="GO:0016787">
    <property type="term" value="F:hydrolase activity"/>
    <property type="evidence" value="ECO:0007669"/>
    <property type="project" value="UniProtKB-KW"/>
</dbReference>
<evidence type="ECO:0000313" key="4">
    <source>
        <dbReference type="EMBL" id="URL57008.1"/>
    </source>
</evidence>
<dbReference type="InterPro" id="IPR029058">
    <property type="entry name" value="AB_hydrolase_fold"/>
</dbReference>
<keyword evidence="5" id="KW-1185">Reference proteome</keyword>
<protein>
    <submittedName>
        <fullName evidence="4">Alpha/beta hydrolase</fullName>
    </submittedName>
</protein>
<dbReference type="EMBL" id="CP063231">
    <property type="protein sequence ID" value="URL57008.1"/>
    <property type="molecule type" value="Genomic_DNA"/>
</dbReference>
<evidence type="ECO:0000313" key="5">
    <source>
        <dbReference type="Proteomes" id="UP001056681"/>
    </source>
</evidence>
<evidence type="ECO:0000256" key="3">
    <source>
        <dbReference type="SAM" id="SignalP"/>
    </source>
</evidence>
<dbReference type="InterPro" id="IPR052558">
    <property type="entry name" value="Siderophore_Hydrolase_D"/>
</dbReference>
<proteinExistence type="inferred from homology"/>
<keyword evidence="2 4" id="KW-0378">Hydrolase</keyword>
<dbReference type="PANTHER" id="PTHR40841:SF2">
    <property type="entry name" value="SIDEROPHORE-DEGRADING ESTERASE (EUROFUNG)"/>
    <property type="match status" value="1"/>
</dbReference>
<reference evidence="4" key="1">
    <citation type="submission" date="2020-10" db="EMBL/GenBank/DDBJ databases">
        <title>Whole-genome sequence of Luteibacter sp. EIF3.</title>
        <authorList>
            <person name="Friedrich I."/>
            <person name="Hertel R."/>
            <person name="Daniel R."/>
        </authorList>
    </citation>
    <scope>NUCLEOTIDE SEQUENCE</scope>
    <source>
        <strain evidence="4">EIF3</strain>
    </source>
</reference>
<evidence type="ECO:0000256" key="2">
    <source>
        <dbReference type="ARBA" id="ARBA00022801"/>
    </source>
</evidence>
<dbReference type="Gene3D" id="3.40.50.1820">
    <property type="entry name" value="alpha/beta hydrolase"/>
    <property type="match status" value="1"/>
</dbReference>
<evidence type="ECO:0000256" key="1">
    <source>
        <dbReference type="ARBA" id="ARBA00005622"/>
    </source>
</evidence>
<accession>A0ABY4SWC5</accession>
<dbReference type="SUPFAM" id="SSF53474">
    <property type="entry name" value="alpha/beta-Hydrolases"/>
    <property type="match status" value="1"/>
</dbReference>
<feature type="chain" id="PRO_5045346369" evidence="3">
    <location>
        <begin position="23"/>
        <end position="320"/>
    </location>
</feature>
<dbReference type="PANTHER" id="PTHR40841">
    <property type="entry name" value="SIDEROPHORE TRIACETYLFUSARININE C ESTERASE"/>
    <property type="match status" value="1"/>
</dbReference>
<keyword evidence="3" id="KW-0732">Signal</keyword>
<dbReference type="RefSeq" id="WP_250337969.1">
    <property type="nucleotide sequence ID" value="NZ_CP063231.1"/>
</dbReference>
<dbReference type="Pfam" id="PF00756">
    <property type="entry name" value="Esterase"/>
    <property type="match status" value="1"/>
</dbReference>
<gene>
    <name evidence="4" type="ORF">IM816_10050</name>
</gene>
<name>A0ABY4SWC5_9GAMM</name>
<dbReference type="Proteomes" id="UP001056681">
    <property type="component" value="Chromosome"/>
</dbReference>
<dbReference type="InterPro" id="IPR000801">
    <property type="entry name" value="Esterase-like"/>
</dbReference>
<sequence>MKRYTLGLVALLIAAPLECVLASPVAEPPEPTDKATIDHTRSFDFVSAENGESYRIKVYIPDGTPPATGYPAIYVLDGGNLFGTFAGAIRNQGGAQERAQAVVVGIEDGPGDNSADRTLDFTPSDLSAYEKKVVVDLGPNPKFGGYEKFMQTIQDEIKPKVRAMVHVDAAHETLLGWSLGGQVAVHTMLVHPGYFTSYVALSPSLWRSDRAVFKEIPGFEKAITDGAKPVSLFLGGGALEEQVSSGMTRWPVDQSKLAAEIKYVRMVGNLRDFAAEVRPFFDKHHMAFESKIFDGETHNTVPWAAVNPIVTFLLPYGHPK</sequence>
<comment type="similarity">
    <text evidence="1">Belongs to the esterase D family.</text>
</comment>
<feature type="signal peptide" evidence="3">
    <location>
        <begin position="1"/>
        <end position="22"/>
    </location>
</feature>
<organism evidence="4 5">
    <name type="scientific">Luteibacter flocculans</name>
    <dbReference type="NCBI Taxonomy" id="2780091"/>
    <lineage>
        <taxon>Bacteria</taxon>
        <taxon>Pseudomonadati</taxon>
        <taxon>Pseudomonadota</taxon>
        <taxon>Gammaproteobacteria</taxon>
        <taxon>Lysobacterales</taxon>
        <taxon>Rhodanobacteraceae</taxon>
        <taxon>Luteibacter</taxon>
    </lineage>
</organism>